<dbReference type="EMBL" id="AJWZ01003037">
    <property type="protein sequence ID" value="EKC69321.1"/>
    <property type="molecule type" value="Genomic_DNA"/>
</dbReference>
<reference evidence="3" key="1">
    <citation type="journal article" date="2013" name="Environ. Microbiol.">
        <title>Microbiota from the distal guts of lean and obese adolescents exhibit partial functional redundancy besides clear differences in community structure.</title>
        <authorList>
            <person name="Ferrer M."/>
            <person name="Ruiz A."/>
            <person name="Lanza F."/>
            <person name="Haange S.B."/>
            <person name="Oberbach A."/>
            <person name="Till H."/>
            <person name="Bargiela R."/>
            <person name="Campoy C."/>
            <person name="Segura M.T."/>
            <person name="Richter M."/>
            <person name="von Bergen M."/>
            <person name="Seifert J."/>
            <person name="Suarez A."/>
        </authorList>
    </citation>
    <scope>NUCLEOTIDE SEQUENCE</scope>
</reference>
<feature type="domain" description="CBS" evidence="2">
    <location>
        <begin position="1"/>
        <end position="37"/>
    </location>
</feature>
<dbReference type="SUPFAM" id="SSF54631">
    <property type="entry name" value="CBS-domain pair"/>
    <property type="match status" value="1"/>
</dbReference>
<evidence type="ECO:0000313" key="3">
    <source>
        <dbReference type="EMBL" id="EKC69321.1"/>
    </source>
</evidence>
<name>K1UCR7_9ZZZZ</name>
<dbReference type="PROSITE" id="PS51371">
    <property type="entry name" value="CBS"/>
    <property type="match status" value="1"/>
</dbReference>
<dbReference type="InterPro" id="IPR000644">
    <property type="entry name" value="CBS_dom"/>
</dbReference>
<keyword evidence="1" id="KW-0129">CBS domain</keyword>
<evidence type="ECO:0000256" key="1">
    <source>
        <dbReference type="ARBA" id="ARBA00023122"/>
    </source>
</evidence>
<gene>
    <name evidence="3" type="ORF">OBE_04472</name>
</gene>
<dbReference type="InterPro" id="IPR046342">
    <property type="entry name" value="CBS_dom_sf"/>
</dbReference>
<dbReference type="Pfam" id="PF00571">
    <property type="entry name" value="CBS"/>
    <property type="match status" value="1"/>
</dbReference>
<sequence length="50" mass="5681">MHRYRISGVPICDDSGKLVGILTNRDMRFMSDYNVEIAGVMTKDHLVTSH</sequence>
<comment type="caution">
    <text evidence="3">The sequence shown here is derived from an EMBL/GenBank/DDBJ whole genome shotgun (WGS) entry which is preliminary data.</text>
</comment>
<dbReference type="AlphaFoldDB" id="K1UCR7"/>
<feature type="non-terminal residue" evidence="3">
    <location>
        <position position="50"/>
    </location>
</feature>
<evidence type="ECO:0000259" key="2">
    <source>
        <dbReference type="PROSITE" id="PS51371"/>
    </source>
</evidence>
<dbReference type="InterPro" id="IPR013785">
    <property type="entry name" value="Aldolase_TIM"/>
</dbReference>
<protein>
    <submittedName>
        <fullName evidence="3">Inositol-5'-monophosphate dehydrogenase</fullName>
    </submittedName>
</protein>
<proteinExistence type="predicted"/>
<accession>K1UCR7</accession>
<organism evidence="3">
    <name type="scientific">human gut metagenome</name>
    <dbReference type="NCBI Taxonomy" id="408170"/>
    <lineage>
        <taxon>unclassified sequences</taxon>
        <taxon>metagenomes</taxon>
        <taxon>organismal metagenomes</taxon>
    </lineage>
</organism>
<dbReference type="Gene3D" id="3.20.20.70">
    <property type="entry name" value="Aldolase class I"/>
    <property type="match status" value="1"/>
</dbReference>